<accession>A0ACB7HCW1</accession>
<evidence type="ECO:0000313" key="1">
    <source>
        <dbReference type="EMBL" id="KAG8650100.1"/>
    </source>
</evidence>
<dbReference type="EMBL" id="CM004393">
    <property type="protein sequence ID" value="KAG8650100.1"/>
    <property type="molecule type" value="Genomic_DNA"/>
</dbReference>
<name>A0ACB7HCW1_MANES</name>
<comment type="caution">
    <text evidence="1">The sequence shown here is derived from an EMBL/GenBank/DDBJ whole genome shotgun (WGS) entry which is preliminary data.</text>
</comment>
<reference evidence="2" key="1">
    <citation type="journal article" date="2016" name="Nat. Biotechnol.">
        <title>Sequencing wild and cultivated cassava and related species reveals extensive interspecific hybridization and genetic diversity.</title>
        <authorList>
            <person name="Bredeson J.V."/>
            <person name="Lyons J.B."/>
            <person name="Prochnik S.E."/>
            <person name="Wu G.A."/>
            <person name="Ha C.M."/>
            <person name="Edsinger-Gonzales E."/>
            <person name="Grimwood J."/>
            <person name="Schmutz J."/>
            <person name="Rabbi I.Y."/>
            <person name="Egesi C."/>
            <person name="Nauluvula P."/>
            <person name="Lebot V."/>
            <person name="Ndunguru J."/>
            <person name="Mkamilo G."/>
            <person name="Bart R.S."/>
            <person name="Setter T.L."/>
            <person name="Gleadow R.M."/>
            <person name="Kulakow P."/>
            <person name="Ferguson M.E."/>
            <person name="Rounsley S."/>
            <person name="Rokhsar D.S."/>
        </authorList>
    </citation>
    <scope>NUCLEOTIDE SEQUENCE [LARGE SCALE GENOMIC DNA]</scope>
    <source>
        <strain evidence="2">cv. AM560-2</strain>
    </source>
</reference>
<organism evidence="1 2">
    <name type="scientific">Manihot esculenta</name>
    <name type="common">Cassava</name>
    <name type="synonym">Jatropha manihot</name>
    <dbReference type="NCBI Taxonomy" id="3983"/>
    <lineage>
        <taxon>Eukaryota</taxon>
        <taxon>Viridiplantae</taxon>
        <taxon>Streptophyta</taxon>
        <taxon>Embryophyta</taxon>
        <taxon>Tracheophyta</taxon>
        <taxon>Spermatophyta</taxon>
        <taxon>Magnoliopsida</taxon>
        <taxon>eudicotyledons</taxon>
        <taxon>Gunneridae</taxon>
        <taxon>Pentapetalae</taxon>
        <taxon>rosids</taxon>
        <taxon>fabids</taxon>
        <taxon>Malpighiales</taxon>
        <taxon>Euphorbiaceae</taxon>
        <taxon>Crotonoideae</taxon>
        <taxon>Manihoteae</taxon>
        <taxon>Manihot</taxon>
    </lineage>
</organism>
<protein>
    <submittedName>
        <fullName evidence="1">Uncharacterized protein</fullName>
    </submittedName>
</protein>
<gene>
    <name evidence="1" type="ORF">MANES_07G002040v8</name>
</gene>
<sequence>MILSHLISIINISPLISLSEQPLPLIRSKVKRIQSVEDPLYGTYSPMIFQRG</sequence>
<evidence type="ECO:0000313" key="2">
    <source>
        <dbReference type="Proteomes" id="UP000091857"/>
    </source>
</evidence>
<keyword evidence="2" id="KW-1185">Reference proteome</keyword>
<proteinExistence type="predicted"/>
<dbReference type="Proteomes" id="UP000091857">
    <property type="component" value="Chromosome 7"/>
</dbReference>